<evidence type="ECO:0000259" key="1">
    <source>
        <dbReference type="Pfam" id="PF02214"/>
    </source>
</evidence>
<organismHost>
    <name type="scientific">Acanthamoeba polyphaga</name>
    <name type="common">Amoeba</name>
    <dbReference type="NCBI Taxonomy" id="5757"/>
</organismHost>
<dbReference type="Pfam" id="PF02214">
    <property type="entry name" value="BTB_2"/>
    <property type="match status" value="1"/>
</dbReference>
<dbReference type="SUPFAM" id="SSF54695">
    <property type="entry name" value="POZ domain"/>
    <property type="match status" value="1"/>
</dbReference>
<dbReference type="EMBL" id="MG602507">
    <property type="protein sequence ID" value="AVG46763.1"/>
    <property type="molecule type" value="Genomic_DNA"/>
</dbReference>
<dbReference type="GO" id="GO:0051260">
    <property type="term" value="P:protein homooligomerization"/>
    <property type="evidence" value="ECO:0007669"/>
    <property type="project" value="InterPro"/>
</dbReference>
<feature type="domain" description="Potassium channel tetramerisation-type BTB" evidence="1">
    <location>
        <begin position="101"/>
        <end position="179"/>
    </location>
</feature>
<reference evidence="2" key="1">
    <citation type="journal article" date="2017" name="Front. Microbiol.">
        <title>Genome Characterization of the First Mimiviruses of Lineage C Isolated in Brazil.</title>
        <authorList>
            <person name="Assis F.L."/>
            <person name="Franco-Luiz A.P.M."/>
            <person name="Dos Santos R.N."/>
            <person name="Campos F.S."/>
            <person name="Dornas F.P."/>
            <person name="Borato P.V.M."/>
            <person name="Franco A.C."/>
            <person name="Abrahao J.S."/>
            <person name="Colson P."/>
            <person name="Scola B."/>
        </authorList>
    </citation>
    <scope>NUCLEOTIDE SEQUENCE [LARGE SCALE GENOMIC DNA]</scope>
</reference>
<proteinExistence type="predicted"/>
<protein>
    <recommendedName>
        <fullName evidence="1">Potassium channel tetramerisation-type BTB domain-containing protein</fullName>
    </recommendedName>
</protein>
<dbReference type="InterPro" id="IPR011333">
    <property type="entry name" value="SKP1/BTB/POZ_sf"/>
</dbReference>
<organism evidence="2">
    <name type="scientific">Acanthamoeba polyphaga mimivirus</name>
    <name type="common">APMV</name>
    <dbReference type="NCBI Taxonomy" id="212035"/>
    <lineage>
        <taxon>Viruses</taxon>
        <taxon>Varidnaviria</taxon>
        <taxon>Bamfordvirae</taxon>
        <taxon>Nucleocytoviricota</taxon>
        <taxon>Megaviricetes</taxon>
        <taxon>Imitervirales</taxon>
        <taxon>Mimiviridae</taxon>
        <taxon>Megamimivirinae</taxon>
        <taxon>Mimivirus</taxon>
        <taxon>Mimivirus bradfordmassiliense</taxon>
    </lineage>
</organism>
<sequence length="415" mass="49091">MIIYHLINLLPMNLINNTNDPIVTLKTFNGDIQTKYSTIESCSGLLELLDKNTNIITINHSYCFVDNLINYLRGNGNEKYLLKYAHSLKNLGIEIAKENYVFINIGGEIMYVSKIFLTTYFEYFEIFFENYAQYDPDYSKILIDKSSVLFDQIICNLVSNRNNNVQYQKEISFYGLKERKKFFDLQNLKYYNSCKYVRNILYHENVSKLRFENGEYIYDIYYELETAIFLISDVSFNPDDIKIKNSTSKFRMCKKFGYYKMILSRPSGFVKTQRLKLIFPEYLSSTKILKLCHNNTLDLQENISHSQEINLNNITENHIEFNFNDFINGKYLINNLIINTNINTKYIPQIELYSNNKLFCLSSLKMIYTNTNNHPNYKIMGIKKMFFDENISIKIFITNIYSDDELTISFDCLHK</sequence>
<dbReference type="Proteomes" id="UP000280369">
    <property type="component" value="Segment"/>
</dbReference>
<name>A0A2L2DKR3_MIMIV</name>
<accession>A0A2L2DKR3</accession>
<dbReference type="InterPro" id="IPR003131">
    <property type="entry name" value="T1-type_BTB"/>
</dbReference>
<dbReference type="Gene3D" id="3.30.710.10">
    <property type="entry name" value="Potassium Channel Kv1.1, Chain A"/>
    <property type="match status" value="1"/>
</dbReference>
<evidence type="ECO:0000313" key="2">
    <source>
        <dbReference type="EMBL" id="AVG46763.1"/>
    </source>
</evidence>